<dbReference type="GO" id="GO:0008170">
    <property type="term" value="F:N-methyltransferase activity"/>
    <property type="evidence" value="ECO:0007669"/>
    <property type="project" value="InterPro"/>
</dbReference>
<evidence type="ECO:0000256" key="2">
    <source>
        <dbReference type="ARBA" id="ARBA00022679"/>
    </source>
</evidence>
<dbReference type="GO" id="GO:0032259">
    <property type="term" value="P:methylation"/>
    <property type="evidence" value="ECO:0007669"/>
    <property type="project" value="UniProtKB-KW"/>
</dbReference>
<dbReference type="GO" id="GO:0005694">
    <property type="term" value="C:chromosome"/>
    <property type="evidence" value="ECO:0007669"/>
    <property type="project" value="TreeGrafter"/>
</dbReference>
<dbReference type="SUPFAM" id="SSF110849">
    <property type="entry name" value="ParB/Sulfiredoxin"/>
    <property type="match status" value="1"/>
</dbReference>
<dbReference type="PRINTS" id="PR00506">
    <property type="entry name" value="D21N6MTFRASE"/>
</dbReference>
<dbReference type="Gene3D" id="3.90.1530.10">
    <property type="entry name" value="Conserved hypothetical protein from pyrococcus furiosus pfu- 392566-001, ParB domain"/>
    <property type="match status" value="1"/>
</dbReference>
<dbReference type="InterPro" id="IPR003115">
    <property type="entry name" value="ParB_N"/>
</dbReference>
<reference evidence="5 6" key="1">
    <citation type="journal article" date="2016" name="Nat. Commun.">
        <title>Thousands of microbial genomes shed light on interconnected biogeochemical processes in an aquifer system.</title>
        <authorList>
            <person name="Anantharaman K."/>
            <person name="Brown C.T."/>
            <person name="Hug L.A."/>
            <person name="Sharon I."/>
            <person name="Castelle C.J."/>
            <person name="Probst A.J."/>
            <person name="Thomas B.C."/>
            <person name="Singh A."/>
            <person name="Wilkins M.J."/>
            <person name="Karaoz U."/>
            <person name="Brodie E.L."/>
            <person name="Williams K.H."/>
            <person name="Hubbard S.S."/>
            <person name="Banfield J.F."/>
        </authorList>
    </citation>
    <scope>NUCLEOTIDE SEQUENCE [LARGE SCALE GENOMIC DNA]</scope>
</reference>
<dbReference type="SMART" id="SM00470">
    <property type="entry name" value="ParB"/>
    <property type="match status" value="1"/>
</dbReference>
<dbReference type="GO" id="GO:0003677">
    <property type="term" value="F:DNA binding"/>
    <property type="evidence" value="ECO:0007669"/>
    <property type="project" value="InterPro"/>
</dbReference>
<dbReference type="Gene3D" id="3.40.50.150">
    <property type="entry name" value="Vaccinia Virus protein VP39"/>
    <property type="match status" value="1"/>
</dbReference>
<evidence type="ECO:0000256" key="3">
    <source>
        <dbReference type="ARBA" id="ARBA00022691"/>
    </source>
</evidence>
<dbReference type="Pfam" id="PF01555">
    <property type="entry name" value="N6_N4_Mtase"/>
    <property type="match status" value="1"/>
</dbReference>
<dbReference type="InterPro" id="IPR015840">
    <property type="entry name" value="DNA_MeTrfase_ParB"/>
</dbReference>
<proteinExistence type="predicted"/>
<evidence type="ECO:0000313" key="6">
    <source>
        <dbReference type="Proteomes" id="UP000178085"/>
    </source>
</evidence>
<dbReference type="GO" id="GO:0045881">
    <property type="term" value="P:positive regulation of sporulation resulting in formation of a cellular spore"/>
    <property type="evidence" value="ECO:0007669"/>
    <property type="project" value="TreeGrafter"/>
</dbReference>
<dbReference type="AlphaFoldDB" id="A0A1F4NQE5"/>
<organism evidence="5 6">
    <name type="scientific">candidate division Kazan bacterium RIFCSPLOWO2_01_FULL_45_19</name>
    <dbReference type="NCBI Taxonomy" id="1798538"/>
    <lineage>
        <taxon>Bacteria</taxon>
        <taxon>Bacteria division Kazan-3B-28</taxon>
    </lineage>
</organism>
<dbReference type="PIRSF" id="PIRSF036758">
    <property type="entry name" value="Aden_M_ParB"/>
    <property type="match status" value="1"/>
</dbReference>
<dbReference type="InterPro" id="IPR002941">
    <property type="entry name" value="DNA_methylase_N4/N6"/>
</dbReference>
<feature type="domain" description="ParB-like N-terminal" evidence="4">
    <location>
        <begin position="9"/>
        <end position="99"/>
    </location>
</feature>
<dbReference type="SUPFAM" id="SSF53335">
    <property type="entry name" value="S-adenosyl-L-methionine-dependent methyltransferases"/>
    <property type="match status" value="1"/>
</dbReference>
<dbReference type="InterPro" id="IPR050336">
    <property type="entry name" value="Chromosome_partition/occlusion"/>
</dbReference>
<gene>
    <name evidence="5" type="ORF">A3K51_02495</name>
</gene>
<dbReference type="PANTHER" id="PTHR33375:SF1">
    <property type="entry name" value="CHROMOSOME-PARTITIONING PROTEIN PARB-RELATED"/>
    <property type="match status" value="1"/>
</dbReference>
<comment type="caution">
    <text evidence="5">The sequence shown here is derived from an EMBL/GenBank/DDBJ whole genome shotgun (WGS) entry which is preliminary data.</text>
</comment>
<evidence type="ECO:0000313" key="5">
    <source>
        <dbReference type="EMBL" id="OGB73683.1"/>
    </source>
</evidence>
<dbReference type="PANTHER" id="PTHR33375">
    <property type="entry name" value="CHROMOSOME-PARTITIONING PROTEIN PARB-RELATED"/>
    <property type="match status" value="1"/>
</dbReference>
<protein>
    <recommendedName>
        <fullName evidence="4">ParB-like N-terminal domain-containing protein</fullName>
    </recommendedName>
</protein>
<dbReference type="GO" id="GO:0007059">
    <property type="term" value="P:chromosome segregation"/>
    <property type="evidence" value="ECO:0007669"/>
    <property type="project" value="TreeGrafter"/>
</dbReference>
<dbReference type="Proteomes" id="UP000178085">
    <property type="component" value="Unassembled WGS sequence"/>
</dbReference>
<dbReference type="CDD" id="cd16401">
    <property type="entry name" value="ParB_N_like_MT"/>
    <property type="match status" value="1"/>
</dbReference>
<dbReference type="EMBL" id="METD01000001">
    <property type="protein sequence ID" value="OGB73683.1"/>
    <property type="molecule type" value="Genomic_DNA"/>
</dbReference>
<sequence>MDKDNLAVRYLPVSELKPSTYNPRRWDESAIQQLTDSVRKFGMVDPILCNNAPGRENIIIGGHFRLKVAKDLGIKEVPVVFVNIPEIERERELNLRLNRNLGAWDLDLLAEFDPALLTDVGFSSEEMDEITGIDETPEVFDLQKELDKIGITDIDIQKGDLWKLGNHYLACGDSTDEAHITGLVCETPPSLCLTDPPYILDYLKGKKKHGKPTEGFGFKRDRKYLETDELPDNFTELWMTNIAKMASPNFSILCYENWKNIPTIWGEMAKHWKVKNMIVWHTPNRNQGFAAKYKFFSKHDIAMVGQGGEPSFNLEPEDELLQNEYETALFAIQGKPQWEGYEKGKKYQPTDFIEFNVADEKSSGQGIIFGVKPIEILIPYIKVLTKRGDWVIEPFGGSGSTLIACEKLGRKCYISEKSPTYACVIRNRWEKLTGQKGVKVR</sequence>
<evidence type="ECO:0000259" key="4">
    <source>
        <dbReference type="SMART" id="SM00470"/>
    </source>
</evidence>
<accession>A0A1F4NQE5</accession>
<keyword evidence="1" id="KW-0489">Methyltransferase</keyword>
<dbReference type="InterPro" id="IPR002295">
    <property type="entry name" value="N4/N6-MTase_EcoPI_Mod-like"/>
</dbReference>
<keyword evidence="3" id="KW-0949">S-adenosyl-L-methionine</keyword>
<dbReference type="InterPro" id="IPR029063">
    <property type="entry name" value="SAM-dependent_MTases_sf"/>
</dbReference>
<dbReference type="InterPro" id="IPR036086">
    <property type="entry name" value="ParB/Sulfiredoxin_sf"/>
</dbReference>
<keyword evidence="2" id="KW-0808">Transferase</keyword>
<evidence type="ECO:0000256" key="1">
    <source>
        <dbReference type="ARBA" id="ARBA00022603"/>
    </source>
</evidence>
<name>A0A1F4NQE5_UNCK3</name>
<dbReference type="Pfam" id="PF02195">
    <property type="entry name" value="ParB_N"/>
    <property type="match status" value="1"/>
</dbReference>